<keyword evidence="1" id="KW-0560">Oxidoreductase</keyword>
<reference evidence="1 2" key="2">
    <citation type="submission" date="2020-08" db="EMBL/GenBank/DDBJ databases">
        <title>The Agave Microbiome: Exploring the role of microbial communities in plant adaptations to desert environments.</title>
        <authorList>
            <person name="Partida-Martinez L.P."/>
        </authorList>
    </citation>
    <scope>NUCLEOTIDE SEQUENCE [LARGE SCALE GENOMIC DNA]</scope>
    <source>
        <strain evidence="1 2">AS2.3</strain>
    </source>
</reference>
<accession>A0A7Y9FLS1</accession>
<dbReference type="EC" id="1.14.19.9" evidence="1"/>
<evidence type="ECO:0000313" key="1">
    <source>
        <dbReference type="EMBL" id="NYD89604.1"/>
    </source>
</evidence>
<dbReference type="AlphaFoldDB" id="A0A7Y9FLS1"/>
<dbReference type="Pfam" id="PF04820">
    <property type="entry name" value="Trp_halogenase"/>
    <property type="match status" value="1"/>
</dbReference>
<reference evidence="1 2" key="1">
    <citation type="submission" date="2020-07" db="EMBL/GenBank/DDBJ databases">
        <authorList>
            <person name="Partida-Martinez L."/>
            <person name="Huntemann M."/>
            <person name="Clum A."/>
            <person name="Wang J."/>
            <person name="Palaniappan K."/>
            <person name="Ritter S."/>
            <person name="Chen I.-M."/>
            <person name="Stamatis D."/>
            <person name="Reddy T."/>
            <person name="O'Malley R."/>
            <person name="Daum C."/>
            <person name="Shapiro N."/>
            <person name="Ivanova N."/>
            <person name="Kyrpides N."/>
            <person name="Woyke T."/>
        </authorList>
    </citation>
    <scope>NUCLEOTIDE SEQUENCE [LARGE SCALE GENOMIC DNA]</scope>
    <source>
        <strain evidence="1 2">AS2.3</strain>
    </source>
</reference>
<dbReference type="InterPro" id="IPR036188">
    <property type="entry name" value="FAD/NAD-bd_sf"/>
</dbReference>
<dbReference type="Gene3D" id="3.50.50.60">
    <property type="entry name" value="FAD/NAD(P)-binding domain"/>
    <property type="match status" value="1"/>
</dbReference>
<dbReference type="Proteomes" id="UP000517753">
    <property type="component" value="Unassembled WGS sequence"/>
</dbReference>
<proteinExistence type="predicted"/>
<organism evidence="1 2">
    <name type="scientific">Sphingomonas melonis</name>
    <dbReference type="NCBI Taxonomy" id="152682"/>
    <lineage>
        <taxon>Bacteria</taxon>
        <taxon>Pseudomonadati</taxon>
        <taxon>Pseudomonadota</taxon>
        <taxon>Alphaproteobacteria</taxon>
        <taxon>Sphingomonadales</taxon>
        <taxon>Sphingomonadaceae</taxon>
        <taxon>Sphingomonas</taxon>
    </lineage>
</organism>
<sequence>MNRRESLQSVVVVGGGLVALSAAIGFARALPRATVTFVATAPDPAALADRLPAVTPQAAEAFEALGIDEAALVAAGAATHRIGERFTWGEAPFTIGESETMPTIAGAALHQLWLAHGDGPFDALVPAAALATAERFAPPVDDPRSLLSQVTYTLRLDADAATPAFLDALRAARVRVVAPESVRIDREGDRVTALTTSDGLSLTADLFVDASGPAALLAAQDAAWIDWSATLPVDRLLLGAAPPRPSPLDRYEATTSGWTARWPLAGRTLAAVAYAAATTSDARAARQMTSPGERIAIRPRRQVMPLTGNVLALGDAAAALGPLGWPGFTLALANLDLALALMPVRTPEPLLVAEYNRRATLRADRLHAYAAAFYGVGHRRGDIWHAQRARQHPAELATALAQFGQRGTLPPLEEEMVPQATWQQALIGLGVRPVRRDPLALSAPRAGAVAALAGLRQAVAALPAGLPAYPEYLAAAQRGRR</sequence>
<dbReference type="InterPro" id="IPR006905">
    <property type="entry name" value="Flavin_halogenase"/>
</dbReference>
<dbReference type="RefSeq" id="WP_179508020.1">
    <property type="nucleotide sequence ID" value="NZ_JACCBY010000001.1"/>
</dbReference>
<gene>
    <name evidence="1" type="ORF">HD841_001373</name>
</gene>
<dbReference type="GO" id="GO:0004497">
    <property type="term" value="F:monooxygenase activity"/>
    <property type="evidence" value="ECO:0007669"/>
    <property type="project" value="InterPro"/>
</dbReference>
<dbReference type="SUPFAM" id="SSF51905">
    <property type="entry name" value="FAD/NAD(P)-binding domain"/>
    <property type="match status" value="1"/>
</dbReference>
<evidence type="ECO:0000313" key="2">
    <source>
        <dbReference type="Proteomes" id="UP000517753"/>
    </source>
</evidence>
<protein>
    <submittedName>
        <fullName evidence="1">Tryptophan halogenase</fullName>
        <ecNumber evidence="1">1.14.19.9</ecNumber>
    </submittedName>
</protein>
<keyword evidence="2" id="KW-1185">Reference proteome</keyword>
<name>A0A7Y9FLS1_9SPHN</name>
<dbReference type="EMBL" id="JACCBY010000001">
    <property type="protein sequence ID" value="NYD89604.1"/>
    <property type="molecule type" value="Genomic_DNA"/>
</dbReference>
<comment type="caution">
    <text evidence="1">The sequence shown here is derived from an EMBL/GenBank/DDBJ whole genome shotgun (WGS) entry which is preliminary data.</text>
</comment>